<evidence type="ECO:0008006" key="3">
    <source>
        <dbReference type="Google" id="ProtNLM"/>
    </source>
</evidence>
<dbReference type="STRING" id="910347.SAMN05421773_107221"/>
<accession>A0A1I1NFS8</accession>
<gene>
    <name evidence="1" type="ORF">SAMN05421773_107221</name>
</gene>
<dbReference type="EMBL" id="FOLM01000007">
    <property type="protein sequence ID" value="SFC92580.1"/>
    <property type="molecule type" value="Genomic_DNA"/>
</dbReference>
<organism evidence="1 2">
    <name type="scientific">Streptomyces aidingensis</name>
    <dbReference type="NCBI Taxonomy" id="910347"/>
    <lineage>
        <taxon>Bacteria</taxon>
        <taxon>Bacillati</taxon>
        <taxon>Actinomycetota</taxon>
        <taxon>Actinomycetes</taxon>
        <taxon>Kitasatosporales</taxon>
        <taxon>Streptomycetaceae</taxon>
        <taxon>Streptomyces</taxon>
    </lineage>
</organism>
<dbReference type="Proteomes" id="UP000199207">
    <property type="component" value="Unassembled WGS sequence"/>
</dbReference>
<proteinExistence type="predicted"/>
<keyword evidence="2" id="KW-1185">Reference proteome</keyword>
<sequence length="313" mass="34271">MAGPMLWPSGEPWPRCQLPHMVEIERPATAEDLELFRRGDEEVARLADRLSALPPEPGSRGMPAATAAQLLRMLASASANRPRTTVRTSAMAVPPKPVPMVPVVQLRAADIPHARFPEGTDLLQILWCPHWHNAVPGMDEHHRGPAPMVCWRDSTKLTHHATPPDGAGTDGRSVLSTCVISPEQITDYPDTEALPDPLQERLEDWHDSLGPDPGFDYRNDLAAAPGLKAGGWPYWPHGPRPVGCACGADRDLLLSIPNGERGTPSWTPLEDQTRAVEGGEEFHHPTGFHGARDAVHIFSCRQDPAHPVQIYVE</sequence>
<protein>
    <recommendedName>
        <fullName evidence="3">DUF1963 domain-containing protein</fullName>
    </recommendedName>
</protein>
<dbReference type="AlphaFoldDB" id="A0A1I1NFS8"/>
<reference evidence="1 2" key="1">
    <citation type="submission" date="2016-10" db="EMBL/GenBank/DDBJ databases">
        <authorList>
            <person name="de Groot N.N."/>
        </authorList>
    </citation>
    <scope>NUCLEOTIDE SEQUENCE [LARGE SCALE GENOMIC DNA]</scope>
    <source>
        <strain evidence="1 2">CGMCC 4.5739</strain>
    </source>
</reference>
<name>A0A1I1NFS8_9ACTN</name>
<evidence type="ECO:0000313" key="1">
    <source>
        <dbReference type="EMBL" id="SFC92580.1"/>
    </source>
</evidence>
<evidence type="ECO:0000313" key="2">
    <source>
        <dbReference type="Proteomes" id="UP000199207"/>
    </source>
</evidence>